<dbReference type="PANTHER" id="PTHR36376:SF1">
    <property type="entry name" value="OS09G0514700 PROTEIN"/>
    <property type="match status" value="1"/>
</dbReference>
<evidence type="ECO:0000313" key="3">
    <source>
        <dbReference type="Proteomes" id="UP001428341"/>
    </source>
</evidence>
<feature type="compositionally biased region" description="Polar residues" evidence="1">
    <location>
        <begin position="263"/>
        <end position="276"/>
    </location>
</feature>
<organism evidence="2 3">
    <name type="scientific">Citrus x changshan-huyou</name>
    <dbReference type="NCBI Taxonomy" id="2935761"/>
    <lineage>
        <taxon>Eukaryota</taxon>
        <taxon>Viridiplantae</taxon>
        <taxon>Streptophyta</taxon>
        <taxon>Embryophyta</taxon>
        <taxon>Tracheophyta</taxon>
        <taxon>Spermatophyta</taxon>
        <taxon>Magnoliopsida</taxon>
        <taxon>eudicotyledons</taxon>
        <taxon>Gunneridae</taxon>
        <taxon>Pentapetalae</taxon>
        <taxon>rosids</taxon>
        <taxon>malvids</taxon>
        <taxon>Sapindales</taxon>
        <taxon>Rutaceae</taxon>
        <taxon>Aurantioideae</taxon>
        <taxon>Citrus</taxon>
    </lineage>
</organism>
<comment type="caution">
    <text evidence="2">The sequence shown here is derived from an EMBL/GenBank/DDBJ whole genome shotgun (WGS) entry which is preliminary data.</text>
</comment>
<feature type="compositionally biased region" description="Polar residues" evidence="1">
    <location>
        <begin position="439"/>
        <end position="454"/>
    </location>
</feature>
<dbReference type="PANTHER" id="PTHR36376">
    <property type="entry name" value="OS09G0514700 PROTEIN"/>
    <property type="match status" value="1"/>
</dbReference>
<accession>A0AAP0MAC2</accession>
<sequence>MRNKGDEQFYRKLSRKELQGLCKKYGLPARKSSSEMAKLLASYFENMCSKTTGDPLMITGPLHGAPFCSSVVAGTDNNGFHSKSREEGKIGCFSHTVRSNELDRCIEDKAYDKEGVGCSMLFQDLSNSPFPFQCDRSNFNSKECPTTKMCENCSGIVGDGRVENMCGIQHTDLNHCQCPRENSLSSSSLEFYVRSEEGIKLCVDLSSNPSDWINKLKNEVNICENTSHNKAPSFHQELGRLGESNNQNKSSFLRNVDARQSKDGNVQSESSPSILTKENKDVVLNHPEGGDGSLTSIAIKPSGLAVVLSEHVQEDQGVVSSEPNSDARDGIHSCTDDNGCVTTIESDVISPRKELAGNSTVDTSDCPISLASFEYQKPSNENCEYSNQENSCNLVNSQLAIAGCAASSSGGVPPSETEIQQNGLSIPHKNGEFLDSVLPGNTETEQSGFANSSEPDLDICGTILPTPAEELERSKLIDGGEDSESSQFDDSLEKTCSSLDNMESDKELLKKRPRIENNDQADHSRPDAKILRSIKNMATKVLRRRSMRLVSKQSSLGVKCPFVNAHCFCTRGICQLAWPVISFRICMILGFDSSIESPN</sequence>
<evidence type="ECO:0000313" key="2">
    <source>
        <dbReference type="EMBL" id="KAK9200942.1"/>
    </source>
</evidence>
<dbReference type="SMR" id="A0AAP0MAC2"/>
<dbReference type="AlphaFoldDB" id="A0AAP0MAC2"/>
<feature type="region of interest" description="Disordered" evidence="1">
    <location>
        <begin position="438"/>
        <end position="458"/>
    </location>
</feature>
<name>A0AAP0MAC2_9ROSI</name>
<feature type="region of interest" description="Disordered" evidence="1">
    <location>
        <begin position="503"/>
        <end position="525"/>
    </location>
</feature>
<dbReference type="EMBL" id="JBCGBO010000005">
    <property type="protein sequence ID" value="KAK9200942.1"/>
    <property type="molecule type" value="Genomic_DNA"/>
</dbReference>
<evidence type="ECO:0000256" key="1">
    <source>
        <dbReference type="SAM" id="MobiDB-lite"/>
    </source>
</evidence>
<protein>
    <submittedName>
        <fullName evidence="2">Uncharacterized protein</fullName>
    </submittedName>
</protein>
<reference evidence="2 3" key="1">
    <citation type="submission" date="2024-05" db="EMBL/GenBank/DDBJ databases">
        <title>Haplotype-resolved chromosome-level genome assembly of Huyou (Citrus changshanensis).</title>
        <authorList>
            <person name="Miao C."/>
            <person name="Chen W."/>
            <person name="Wu Y."/>
            <person name="Wang L."/>
            <person name="Zhao S."/>
            <person name="Grierson D."/>
            <person name="Xu C."/>
            <person name="Chen K."/>
        </authorList>
    </citation>
    <scope>NUCLEOTIDE SEQUENCE [LARGE SCALE GENOMIC DNA]</scope>
    <source>
        <strain evidence="2">01-14</strain>
        <tissue evidence="2">Leaf</tissue>
    </source>
</reference>
<gene>
    <name evidence="2" type="ORF">WN944_016143</name>
</gene>
<dbReference type="Proteomes" id="UP001428341">
    <property type="component" value="Unassembled WGS sequence"/>
</dbReference>
<keyword evidence="3" id="KW-1185">Reference proteome</keyword>
<feature type="region of interest" description="Disordered" evidence="1">
    <location>
        <begin position="256"/>
        <end position="279"/>
    </location>
</feature>
<proteinExistence type="predicted"/>